<protein>
    <recommendedName>
        <fullName evidence="4">Integral inner membrane protein</fullName>
    </recommendedName>
</protein>
<feature type="transmembrane region" description="Helical" evidence="1">
    <location>
        <begin position="38"/>
        <end position="60"/>
    </location>
</feature>
<keyword evidence="3" id="KW-1185">Reference proteome</keyword>
<dbReference type="Proteomes" id="UP001597231">
    <property type="component" value="Unassembled WGS sequence"/>
</dbReference>
<evidence type="ECO:0000256" key="1">
    <source>
        <dbReference type="SAM" id="Phobius"/>
    </source>
</evidence>
<name>A0ABW3TUD4_9BACL</name>
<comment type="caution">
    <text evidence="2">The sequence shown here is derived from an EMBL/GenBank/DDBJ whole genome shotgun (WGS) entry which is preliminary data.</text>
</comment>
<reference evidence="3" key="1">
    <citation type="journal article" date="2019" name="Int. J. Syst. Evol. Microbiol.">
        <title>The Global Catalogue of Microorganisms (GCM) 10K type strain sequencing project: providing services to taxonomists for standard genome sequencing and annotation.</title>
        <authorList>
            <consortium name="The Broad Institute Genomics Platform"/>
            <consortium name="The Broad Institute Genome Sequencing Center for Infectious Disease"/>
            <person name="Wu L."/>
            <person name="Ma J."/>
        </authorList>
    </citation>
    <scope>NUCLEOTIDE SEQUENCE [LARGE SCALE GENOMIC DNA]</scope>
    <source>
        <strain evidence="3">CCUG 53915</strain>
    </source>
</reference>
<organism evidence="2 3">
    <name type="scientific">Sporosarcina contaminans</name>
    <dbReference type="NCBI Taxonomy" id="633403"/>
    <lineage>
        <taxon>Bacteria</taxon>
        <taxon>Bacillati</taxon>
        <taxon>Bacillota</taxon>
        <taxon>Bacilli</taxon>
        <taxon>Bacillales</taxon>
        <taxon>Caryophanaceae</taxon>
        <taxon>Sporosarcina</taxon>
    </lineage>
</organism>
<feature type="transmembrane region" description="Helical" evidence="1">
    <location>
        <begin position="67"/>
        <end position="88"/>
    </location>
</feature>
<accession>A0ABW3TUD4</accession>
<keyword evidence="1" id="KW-1133">Transmembrane helix</keyword>
<sequence>MRIRFSFVFLTMVLAIIALLLGAKNPTGPNTVSFDEPFILMLSIGMVIMLFIPPFIFSFFNHMVVKIISAIYQGFAVILFLGLVPVGFFIPDVWVIVVGIIGMIVSICSIIVTILAGLKNSNPVVR</sequence>
<keyword evidence="1" id="KW-0812">Transmembrane</keyword>
<keyword evidence="1" id="KW-0472">Membrane</keyword>
<gene>
    <name evidence="2" type="ORF">ACFQ38_04075</name>
</gene>
<proteinExistence type="predicted"/>
<evidence type="ECO:0000313" key="3">
    <source>
        <dbReference type="Proteomes" id="UP001597231"/>
    </source>
</evidence>
<evidence type="ECO:0000313" key="2">
    <source>
        <dbReference type="EMBL" id="MFD1204305.1"/>
    </source>
</evidence>
<feature type="transmembrane region" description="Helical" evidence="1">
    <location>
        <begin position="94"/>
        <end position="118"/>
    </location>
</feature>
<evidence type="ECO:0008006" key="4">
    <source>
        <dbReference type="Google" id="ProtNLM"/>
    </source>
</evidence>
<dbReference type="EMBL" id="JBHTLT010000020">
    <property type="protein sequence ID" value="MFD1204305.1"/>
    <property type="molecule type" value="Genomic_DNA"/>
</dbReference>
<dbReference type="RefSeq" id="WP_336823944.1">
    <property type="nucleotide sequence ID" value="NZ_JBHTLT010000020.1"/>
</dbReference>